<dbReference type="AlphaFoldDB" id="A0AAP0RJX3"/>
<reference evidence="1 2" key="1">
    <citation type="journal article" date="2024" name="Plant J.">
        <title>Genome sequences and population genomics reveal climatic adaptation and genomic divergence between two closely related sweetgum species.</title>
        <authorList>
            <person name="Xu W.Q."/>
            <person name="Ren C.Q."/>
            <person name="Zhang X.Y."/>
            <person name="Comes H.P."/>
            <person name="Liu X.H."/>
            <person name="Li Y.G."/>
            <person name="Kettle C.J."/>
            <person name="Jalonen R."/>
            <person name="Gaisberger H."/>
            <person name="Ma Y.Z."/>
            <person name="Qiu Y.X."/>
        </authorList>
    </citation>
    <scope>NUCLEOTIDE SEQUENCE [LARGE SCALE GENOMIC DNA]</scope>
    <source>
        <strain evidence="1">Hangzhou</strain>
    </source>
</reference>
<organism evidence="1 2">
    <name type="scientific">Liquidambar formosana</name>
    <name type="common">Formosan gum</name>
    <dbReference type="NCBI Taxonomy" id="63359"/>
    <lineage>
        <taxon>Eukaryota</taxon>
        <taxon>Viridiplantae</taxon>
        <taxon>Streptophyta</taxon>
        <taxon>Embryophyta</taxon>
        <taxon>Tracheophyta</taxon>
        <taxon>Spermatophyta</taxon>
        <taxon>Magnoliopsida</taxon>
        <taxon>eudicotyledons</taxon>
        <taxon>Gunneridae</taxon>
        <taxon>Pentapetalae</taxon>
        <taxon>Saxifragales</taxon>
        <taxon>Altingiaceae</taxon>
        <taxon>Liquidambar</taxon>
    </lineage>
</organism>
<dbReference type="EMBL" id="JBBPBK010000008">
    <property type="protein sequence ID" value="KAK9279516.1"/>
    <property type="molecule type" value="Genomic_DNA"/>
</dbReference>
<protein>
    <submittedName>
        <fullName evidence="1">Uncharacterized protein</fullName>
    </submittedName>
</protein>
<dbReference type="Proteomes" id="UP001415857">
    <property type="component" value="Unassembled WGS sequence"/>
</dbReference>
<accession>A0AAP0RJX3</accession>
<evidence type="ECO:0000313" key="2">
    <source>
        <dbReference type="Proteomes" id="UP001415857"/>
    </source>
</evidence>
<gene>
    <name evidence="1" type="ORF">L1049_013195</name>
</gene>
<proteinExistence type="predicted"/>
<keyword evidence="2" id="KW-1185">Reference proteome</keyword>
<comment type="caution">
    <text evidence="1">The sequence shown here is derived from an EMBL/GenBank/DDBJ whole genome shotgun (WGS) entry which is preliminary data.</text>
</comment>
<evidence type="ECO:0000313" key="1">
    <source>
        <dbReference type="EMBL" id="KAK9279516.1"/>
    </source>
</evidence>
<sequence>MVVSRGFLLGGITSQGFLNGGVSRAIFRLNGVAFSHSKLLVKLADYGWGTRNVNSSLVESKSPRVDCHHLKSDDQCCLRDSKSLVEAVNGVNHVDVLNLGVAENILVYKENGVESIVTEEIDEEWLIRLSLKVLSKDYDVTVCEEFKGCFTTQPCTQFKIDVPCNLGLELGHKDVEEEVVVGCNNLVTKADFVGMERCSVQCEAQEKLLRVVEDSHPRFLCDYLDGRGAVYNAGLSQCQQVDVDRYRDDALLLRGTLGDRLNWFALFKTDVPSNLGLELGHKDVEEEVVVGCNNLVTKADCVGMERCSVQCEAQVLHEGGQFCSQVENGYNGADGGFGDERFLKDNQAGSQEKLLGLLRTVIRGFRAIT</sequence>
<name>A0AAP0RJX3_LIQFO</name>